<evidence type="ECO:0000256" key="1">
    <source>
        <dbReference type="ARBA" id="ARBA00004651"/>
    </source>
</evidence>
<dbReference type="InterPro" id="IPR000515">
    <property type="entry name" value="MetI-like"/>
</dbReference>
<comment type="similarity">
    <text evidence="7">Belongs to the binding-protein-dependent transport system permease family.</text>
</comment>
<dbReference type="PANTHER" id="PTHR30465:SF43">
    <property type="entry name" value="OLIGOPEPTIDE ABC TRANSPORTER, PERMEASE PROTEIN"/>
    <property type="match status" value="1"/>
</dbReference>
<evidence type="ECO:0000256" key="3">
    <source>
        <dbReference type="ARBA" id="ARBA00022475"/>
    </source>
</evidence>
<name>A0ABQ5W875_9HYPH</name>
<protein>
    <submittedName>
        <fullName evidence="9">ABC transporter permease</fullName>
    </submittedName>
</protein>
<evidence type="ECO:0000259" key="8">
    <source>
        <dbReference type="PROSITE" id="PS50928"/>
    </source>
</evidence>
<dbReference type="InterPro" id="IPR045621">
    <property type="entry name" value="BPD_transp_1_N"/>
</dbReference>
<evidence type="ECO:0000256" key="4">
    <source>
        <dbReference type="ARBA" id="ARBA00022692"/>
    </source>
</evidence>
<gene>
    <name evidence="9" type="ORF">GCM10010862_34310</name>
</gene>
<feature type="transmembrane region" description="Helical" evidence="7">
    <location>
        <begin position="104"/>
        <end position="125"/>
    </location>
</feature>
<dbReference type="PROSITE" id="PS50928">
    <property type="entry name" value="ABC_TM1"/>
    <property type="match status" value="1"/>
</dbReference>
<keyword evidence="3" id="KW-1003">Cell membrane</keyword>
<dbReference type="Gene3D" id="1.10.3720.10">
    <property type="entry name" value="MetI-like"/>
    <property type="match status" value="1"/>
</dbReference>
<keyword evidence="5 7" id="KW-1133">Transmembrane helix</keyword>
<keyword evidence="6 7" id="KW-0472">Membrane</keyword>
<evidence type="ECO:0000313" key="9">
    <source>
        <dbReference type="EMBL" id="GLQ56172.1"/>
    </source>
</evidence>
<feature type="domain" description="ABC transmembrane type-1" evidence="8">
    <location>
        <begin position="102"/>
        <end position="318"/>
    </location>
</feature>
<reference evidence="10" key="1">
    <citation type="journal article" date="2019" name="Int. J. Syst. Evol. Microbiol.">
        <title>The Global Catalogue of Microorganisms (GCM) 10K type strain sequencing project: providing services to taxonomists for standard genome sequencing and annotation.</title>
        <authorList>
            <consortium name="The Broad Institute Genomics Platform"/>
            <consortium name="The Broad Institute Genome Sequencing Center for Infectious Disease"/>
            <person name="Wu L."/>
            <person name="Ma J."/>
        </authorList>
    </citation>
    <scope>NUCLEOTIDE SEQUENCE [LARGE SCALE GENOMIC DNA]</scope>
    <source>
        <strain evidence="10">NBRC 112416</strain>
    </source>
</reference>
<feature type="transmembrane region" description="Helical" evidence="7">
    <location>
        <begin position="137"/>
        <end position="163"/>
    </location>
</feature>
<dbReference type="Pfam" id="PF19300">
    <property type="entry name" value="BPD_transp_1_N"/>
    <property type="match status" value="1"/>
</dbReference>
<evidence type="ECO:0000256" key="6">
    <source>
        <dbReference type="ARBA" id="ARBA00023136"/>
    </source>
</evidence>
<evidence type="ECO:0000313" key="10">
    <source>
        <dbReference type="Proteomes" id="UP001156691"/>
    </source>
</evidence>
<proteinExistence type="inferred from homology"/>
<feature type="transmembrane region" description="Helical" evidence="7">
    <location>
        <begin position="193"/>
        <end position="214"/>
    </location>
</feature>
<feature type="transmembrane region" description="Helical" evidence="7">
    <location>
        <begin position="248"/>
        <end position="275"/>
    </location>
</feature>
<dbReference type="SUPFAM" id="SSF161098">
    <property type="entry name" value="MetI-like"/>
    <property type="match status" value="1"/>
</dbReference>
<feature type="transmembrane region" description="Helical" evidence="7">
    <location>
        <begin position="295"/>
        <end position="321"/>
    </location>
</feature>
<sequence>MLAFILKRILWMIPTLIAISIVAFIIIQLPPGDYLTTVIAELTNQGGRVDPEQVLALRERYGLDQPIWVQYFTWISGIVLRGDFGQSFEWDRPVTALVMARLPMTMLISIGTLFVTWVVAFPIGLYSAVRQYSAGDYIATTIGFIGLAVPNFMIALVLMYIGFEYFGQSVGGLHSPQYVDAPWSFAKFLDLLAHLWVPIIVLGAAGTAALIRILRANLLDELHKPYVVAARARGVPERVMLVKYPLRVALNPFVSTIGWILPMLISGDIVVGRVLSLPTTGPLLLNALISQDMYLAGSIILIVSVLTVIGTLISDILLAWLDPRVRLNSV</sequence>
<evidence type="ECO:0000256" key="5">
    <source>
        <dbReference type="ARBA" id="ARBA00022989"/>
    </source>
</evidence>
<keyword evidence="4 7" id="KW-0812">Transmembrane</keyword>
<dbReference type="EMBL" id="BSNS01000018">
    <property type="protein sequence ID" value="GLQ56172.1"/>
    <property type="molecule type" value="Genomic_DNA"/>
</dbReference>
<dbReference type="RefSeq" id="WP_284341588.1">
    <property type="nucleotide sequence ID" value="NZ_BSNS01000018.1"/>
</dbReference>
<evidence type="ECO:0000256" key="2">
    <source>
        <dbReference type="ARBA" id="ARBA00022448"/>
    </source>
</evidence>
<comment type="subcellular location">
    <subcellularLocation>
        <location evidence="1 7">Cell membrane</location>
        <topology evidence="1 7">Multi-pass membrane protein</topology>
    </subcellularLocation>
</comment>
<dbReference type="Pfam" id="PF00528">
    <property type="entry name" value="BPD_transp_1"/>
    <property type="match status" value="1"/>
</dbReference>
<accession>A0ABQ5W875</accession>
<evidence type="ECO:0000256" key="7">
    <source>
        <dbReference type="RuleBase" id="RU363032"/>
    </source>
</evidence>
<feature type="transmembrane region" description="Helical" evidence="7">
    <location>
        <begin position="9"/>
        <end position="29"/>
    </location>
</feature>
<dbReference type="InterPro" id="IPR035906">
    <property type="entry name" value="MetI-like_sf"/>
</dbReference>
<keyword evidence="2 7" id="KW-0813">Transport</keyword>
<keyword evidence="10" id="KW-1185">Reference proteome</keyword>
<dbReference type="PANTHER" id="PTHR30465">
    <property type="entry name" value="INNER MEMBRANE ABC TRANSPORTER"/>
    <property type="match status" value="1"/>
</dbReference>
<organism evidence="9 10">
    <name type="scientific">Devosia nitrariae</name>
    <dbReference type="NCBI Taxonomy" id="2071872"/>
    <lineage>
        <taxon>Bacteria</taxon>
        <taxon>Pseudomonadati</taxon>
        <taxon>Pseudomonadota</taxon>
        <taxon>Alphaproteobacteria</taxon>
        <taxon>Hyphomicrobiales</taxon>
        <taxon>Devosiaceae</taxon>
        <taxon>Devosia</taxon>
    </lineage>
</organism>
<dbReference type="Proteomes" id="UP001156691">
    <property type="component" value="Unassembled WGS sequence"/>
</dbReference>
<comment type="caution">
    <text evidence="9">The sequence shown here is derived from an EMBL/GenBank/DDBJ whole genome shotgun (WGS) entry which is preliminary data.</text>
</comment>